<sequence length="134" mass="15280">MIRRGQASERRYCIFSHPPQSIHAANATTNDDFIILFISRTKSVTDPPHNHDLLFESVSMPARPDRRIIFPSNLVSKSALVAPIRPVTFSIINACSVFLAILSIFGLSFFPYFTFFFCLVLPPLLYLPRFRLCD</sequence>
<dbReference type="EMBL" id="MU155162">
    <property type="protein sequence ID" value="KAF9482718.1"/>
    <property type="molecule type" value="Genomic_DNA"/>
</dbReference>
<evidence type="ECO:0000313" key="1">
    <source>
        <dbReference type="EMBL" id="KAF9482718.1"/>
    </source>
</evidence>
<keyword evidence="2" id="KW-1185">Reference proteome</keyword>
<gene>
    <name evidence="1" type="ORF">BDN70DRAFT_403008</name>
</gene>
<dbReference type="Proteomes" id="UP000807469">
    <property type="component" value="Unassembled WGS sequence"/>
</dbReference>
<name>A0A9P5Z778_9AGAR</name>
<evidence type="ECO:0000313" key="2">
    <source>
        <dbReference type="Proteomes" id="UP000807469"/>
    </source>
</evidence>
<comment type="caution">
    <text evidence="1">The sequence shown here is derived from an EMBL/GenBank/DDBJ whole genome shotgun (WGS) entry which is preliminary data.</text>
</comment>
<proteinExistence type="predicted"/>
<dbReference type="AlphaFoldDB" id="A0A9P5Z778"/>
<organism evidence="1 2">
    <name type="scientific">Pholiota conissans</name>
    <dbReference type="NCBI Taxonomy" id="109636"/>
    <lineage>
        <taxon>Eukaryota</taxon>
        <taxon>Fungi</taxon>
        <taxon>Dikarya</taxon>
        <taxon>Basidiomycota</taxon>
        <taxon>Agaricomycotina</taxon>
        <taxon>Agaricomycetes</taxon>
        <taxon>Agaricomycetidae</taxon>
        <taxon>Agaricales</taxon>
        <taxon>Agaricineae</taxon>
        <taxon>Strophariaceae</taxon>
        <taxon>Pholiota</taxon>
    </lineage>
</organism>
<protein>
    <submittedName>
        <fullName evidence="1">Uncharacterized protein</fullName>
    </submittedName>
</protein>
<reference evidence="1" key="1">
    <citation type="submission" date="2020-11" db="EMBL/GenBank/DDBJ databases">
        <authorList>
            <consortium name="DOE Joint Genome Institute"/>
            <person name="Ahrendt S."/>
            <person name="Riley R."/>
            <person name="Andreopoulos W."/>
            <person name="Labutti K."/>
            <person name="Pangilinan J."/>
            <person name="Ruiz-Duenas F.J."/>
            <person name="Barrasa J.M."/>
            <person name="Sanchez-Garcia M."/>
            <person name="Camarero S."/>
            <person name="Miyauchi S."/>
            <person name="Serrano A."/>
            <person name="Linde D."/>
            <person name="Babiker R."/>
            <person name="Drula E."/>
            <person name="Ayuso-Fernandez I."/>
            <person name="Pacheco R."/>
            <person name="Padilla G."/>
            <person name="Ferreira P."/>
            <person name="Barriuso J."/>
            <person name="Kellner H."/>
            <person name="Castanera R."/>
            <person name="Alfaro M."/>
            <person name="Ramirez L."/>
            <person name="Pisabarro A.G."/>
            <person name="Kuo A."/>
            <person name="Tritt A."/>
            <person name="Lipzen A."/>
            <person name="He G."/>
            <person name="Yan M."/>
            <person name="Ng V."/>
            <person name="Cullen D."/>
            <person name="Martin F."/>
            <person name="Rosso M.-N."/>
            <person name="Henrissat B."/>
            <person name="Hibbett D."/>
            <person name="Martinez A.T."/>
            <person name="Grigoriev I.V."/>
        </authorList>
    </citation>
    <scope>NUCLEOTIDE SEQUENCE</scope>
    <source>
        <strain evidence="1">CIRM-BRFM 674</strain>
    </source>
</reference>
<accession>A0A9P5Z778</accession>